<evidence type="ECO:0000256" key="3">
    <source>
        <dbReference type="PIRSR" id="PIRSR613078-2"/>
    </source>
</evidence>
<dbReference type="Proteomes" id="UP000290649">
    <property type="component" value="Unassembled WGS sequence"/>
</dbReference>
<dbReference type="Pfam" id="PF00300">
    <property type="entry name" value="His_Phos_1"/>
    <property type="match status" value="1"/>
</dbReference>
<evidence type="ECO:0000313" key="5">
    <source>
        <dbReference type="EMBL" id="RXJ00338.1"/>
    </source>
</evidence>
<dbReference type="AlphaFoldDB" id="A0A4Q0VUY7"/>
<dbReference type="RefSeq" id="WP_129078556.1">
    <property type="nucleotide sequence ID" value="NZ_QOUX01000039.1"/>
</dbReference>
<keyword evidence="4" id="KW-1133">Transmembrane helix</keyword>
<dbReference type="InterPro" id="IPR001345">
    <property type="entry name" value="PG/BPGM_mutase_AS"/>
</dbReference>
<feature type="transmembrane region" description="Helical" evidence="4">
    <location>
        <begin position="142"/>
        <end position="160"/>
    </location>
</feature>
<dbReference type="GO" id="GO:0045820">
    <property type="term" value="P:negative regulation of glycolytic process"/>
    <property type="evidence" value="ECO:0007669"/>
    <property type="project" value="TreeGrafter"/>
</dbReference>
<evidence type="ECO:0000256" key="1">
    <source>
        <dbReference type="ARBA" id="ARBA00022801"/>
    </source>
</evidence>
<comment type="caution">
    <text evidence="5">The sequence shown here is derived from an EMBL/GenBank/DDBJ whole genome shotgun (WGS) entry which is preliminary data.</text>
</comment>
<dbReference type="PANTHER" id="PTHR46517">
    <property type="entry name" value="FRUCTOSE-2,6-BISPHOSPHATASE TIGAR"/>
    <property type="match status" value="1"/>
</dbReference>
<protein>
    <submittedName>
        <fullName evidence="5">Histidine phosphatase family protein</fullName>
    </submittedName>
</protein>
<keyword evidence="4" id="KW-0812">Transmembrane</keyword>
<keyword evidence="4" id="KW-0472">Membrane</keyword>
<feature type="active site" description="Tele-phosphohistidine intermediate" evidence="2">
    <location>
        <position position="8"/>
    </location>
</feature>
<dbReference type="CDD" id="cd07067">
    <property type="entry name" value="HP_PGM_like"/>
    <property type="match status" value="1"/>
</dbReference>
<dbReference type="GO" id="GO:0043456">
    <property type="term" value="P:regulation of pentose-phosphate shunt"/>
    <property type="evidence" value="ECO:0007669"/>
    <property type="project" value="TreeGrafter"/>
</dbReference>
<dbReference type="PANTHER" id="PTHR46517:SF1">
    <property type="entry name" value="FRUCTOSE-2,6-BISPHOSPHATASE TIGAR"/>
    <property type="match status" value="1"/>
</dbReference>
<evidence type="ECO:0000256" key="4">
    <source>
        <dbReference type="SAM" id="Phobius"/>
    </source>
</evidence>
<dbReference type="InterPro" id="IPR051695">
    <property type="entry name" value="Phosphoglycerate_Mutase"/>
</dbReference>
<keyword evidence="1" id="KW-0378">Hydrolase</keyword>
<dbReference type="OrthoDB" id="9782128at2"/>
<feature type="active site" description="Proton donor/acceptor" evidence="2">
    <location>
        <position position="81"/>
    </location>
</feature>
<organism evidence="5 6">
    <name type="scientific">Anaerobacillus alkaliphilus</name>
    <dbReference type="NCBI Taxonomy" id="1548597"/>
    <lineage>
        <taxon>Bacteria</taxon>
        <taxon>Bacillati</taxon>
        <taxon>Bacillota</taxon>
        <taxon>Bacilli</taxon>
        <taxon>Bacillales</taxon>
        <taxon>Bacillaceae</taxon>
        <taxon>Anaerobacillus</taxon>
    </lineage>
</organism>
<gene>
    <name evidence="5" type="ORF">DS745_12465</name>
</gene>
<dbReference type="InterPro" id="IPR013078">
    <property type="entry name" value="His_Pase_superF_clade-1"/>
</dbReference>
<name>A0A4Q0VUY7_9BACI</name>
<keyword evidence="6" id="KW-1185">Reference proteome</keyword>
<accession>A0A4Q0VUY7</accession>
<evidence type="ECO:0000256" key="2">
    <source>
        <dbReference type="PIRSR" id="PIRSR613078-1"/>
    </source>
</evidence>
<feature type="binding site" evidence="3">
    <location>
        <begin position="7"/>
        <end position="14"/>
    </location>
    <ligand>
        <name>substrate</name>
    </ligand>
</feature>
<dbReference type="SUPFAM" id="SSF53254">
    <property type="entry name" value="Phosphoglycerate mutase-like"/>
    <property type="match status" value="1"/>
</dbReference>
<dbReference type="GO" id="GO:0004331">
    <property type="term" value="F:fructose-2,6-bisphosphate 2-phosphatase activity"/>
    <property type="evidence" value="ECO:0007669"/>
    <property type="project" value="TreeGrafter"/>
</dbReference>
<dbReference type="SMART" id="SM00855">
    <property type="entry name" value="PGAM"/>
    <property type="match status" value="1"/>
</dbReference>
<sequence length="212" mass="24049">MILYLIRHGQSTANESGVIQGRKEFPLSVAGNKQGMLLGQFFASKSLDYIYTSDLERAHETAKYLSVHQPLDVIPWDKIREIGLGPLEGKTRNEITLQFPEVHETTSILTTGIAGTETVEEITKRCQYVLDQLLTGHKRHRIALVSHGGFISIFLMYLMFGEKWNDTHRPFIIGNTGVTKVEFLENGKPIFHYVNKDSHLLLGDMRSESVLY</sequence>
<reference evidence="5 6" key="1">
    <citation type="journal article" date="2019" name="Int. J. Syst. Evol. Microbiol.">
        <title>Anaerobacillus alkaliphilus sp. nov., a novel alkaliphilic and moderately halophilic bacterium.</title>
        <authorList>
            <person name="Borsodi A.K."/>
            <person name="Aszalos J.M."/>
            <person name="Bihari P."/>
            <person name="Nagy I."/>
            <person name="Schumann P."/>
            <person name="Sproer C."/>
            <person name="Kovacs A.L."/>
            <person name="Boka K."/>
            <person name="Dobosy P."/>
            <person name="Ovari M."/>
            <person name="Szili-Kovacs T."/>
            <person name="Toth E."/>
        </authorList>
    </citation>
    <scope>NUCLEOTIDE SEQUENCE [LARGE SCALE GENOMIC DNA]</scope>
    <source>
        <strain evidence="5 6">B16-10</strain>
    </source>
</reference>
<evidence type="ECO:0000313" key="6">
    <source>
        <dbReference type="Proteomes" id="UP000290649"/>
    </source>
</evidence>
<dbReference type="InterPro" id="IPR029033">
    <property type="entry name" value="His_PPase_superfam"/>
</dbReference>
<proteinExistence type="predicted"/>
<feature type="binding site" evidence="3">
    <location>
        <position position="57"/>
    </location>
    <ligand>
        <name>substrate</name>
    </ligand>
</feature>
<dbReference type="PROSITE" id="PS00175">
    <property type="entry name" value="PG_MUTASE"/>
    <property type="match status" value="1"/>
</dbReference>
<dbReference type="EMBL" id="QOUX01000039">
    <property type="protein sequence ID" value="RXJ00338.1"/>
    <property type="molecule type" value="Genomic_DNA"/>
</dbReference>
<dbReference type="GO" id="GO:0005829">
    <property type="term" value="C:cytosol"/>
    <property type="evidence" value="ECO:0007669"/>
    <property type="project" value="TreeGrafter"/>
</dbReference>
<dbReference type="Gene3D" id="3.40.50.1240">
    <property type="entry name" value="Phosphoglycerate mutase-like"/>
    <property type="match status" value="1"/>
</dbReference>